<name>A0AAN7CJD2_9PEZI</name>
<dbReference type="AlphaFoldDB" id="A0AAN7CJD2"/>
<keyword evidence="2" id="KW-1185">Reference proteome</keyword>
<comment type="caution">
    <text evidence="1">The sequence shown here is derived from an EMBL/GenBank/DDBJ whole genome shotgun (WGS) entry which is preliminary data.</text>
</comment>
<accession>A0AAN7CJD2</accession>
<proteinExistence type="predicted"/>
<protein>
    <submittedName>
        <fullName evidence="1">Uncharacterized protein</fullName>
    </submittedName>
</protein>
<evidence type="ECO:0000313" key="1">
    <source>
        <dbReference type="EMBL" id="KAK4241898.1"/>
    </source>
</evidence>
<dbReference type="EMBL" id="MU860015">
    <property type="protein sequence ID" value="KAK4241898.1"/>
    <property type="molecule type" value="Genomic_DNA"/>
</dbReference>
<reference evidence="1" key="2">
    <citation type="submission" date="2023-05" db="EMBL/GenBank/DDBJ databases">
        <authorList>
            <consortium name="Lawrence Berkeley National Laboratory"/>
            <person name="Steindorff A."/>
            <person name="Hensen N."/>
            <person name="Bonometti L."/>
            <person name="Westerberg I."/>
            <person name="Brannstrom I.O."/>
            <person name="Guillou S."/>
            <person name="Cros-Aarteil S."/>
            <person name="Calhoun S."/>
            <person name="Haridas S."/>
            <person name="Kuo A."/>
            <person name="Mondo S."/>
            <person name="Pangilinan J."/>
            <person name="Riley R."/>
            <person name="Labutti K."/>
            <person name="Andreopoulos B."/>
            <person name="Lipzen A."/>
            <person name="Chen C."/>
            <person name="Yanf M."/>
            <person name="Daum C."/>
            <person name="Ng V."/>
            <person name="Clum A."/>
            <person name="Ohm R."/>
            <person name="Martin F."/>
            <person name="Silar P."/>
            <person name="Natvig D."/>
            <person name="Lalanne C."/>
            <person name="Gautier V."/>
            <person name="Ament-Velasquez S.L."/>
            <person name="Kruys A."/>
            <person name="Hutchinson M.I."/>
            <person name="Powell A.J."/>
            <person name="Barry K."/>
            <person name="Miller A.N."/>
            <person name="Grigoriev I.V."/>
            <person name="Debuchy R."/>
            <person name="Gladieux P."/>
            <person name="Thoren M.H."/>
            <person name="Johannesson H."/>
        </authorList>
    </citation>
    <scope>NUCLEOTIDE SEQUENCE</scope>
    <source>
        <strain evidence="1">CBS 532.94</strain>
    </source>
</reference>
<gene>
    <name evidence="1" type="ORF">C8A03DRAFT_29928</name>
</gene>
<organism evidence="1 2">
    <name type="scientific">Achaetomium macrosporum</name>
    <dbReference type="NCBI Taxonomy" id="79813"/>
    <lineage>
        <taxon>Eukaryota</taxon>
        <taxon>Fungi</taxon>
        <taxon>Dikarya</taxon>
        <taxon>Ascomycota</taxon>
        <taxon>Pezizomycotina</taxon>
        <taxon>Sordariomycetes</taxon>
        <taxon>Sordariomycetidae</taxon>
        <taxon>Sordariales</taxon>
        <taxon>Chaetomiaceae</taxon>
        <taxon>Achaetomium</taxon>
    </lineage>
</organism>
<sequence>MDLFTLQPLQGFLPGWRLPGDISGANVRDFLNEGNAIFLLAIKSGAGGNSDEIAQVILSQNGSIPYTVELSDGETLELCLVSNRNAWRIFWSGRAPEEWAILTTIPITPGSALGFRKLFCLTEPRGGLGTLVGPAIWAFEFGLDGWSDTLLIAATGVHRDTLEPIRDTQLRVPLWVRREWLGAEGPPAWRSTPVLRLYVDWARMEQRIPGVHTHQAGLLGLLILRGGPIRPLWSTARWLGATQVPQPPRVPDKGP</sequence>
<reference evidence="1" key="1">
    <citation type="journal article" date="2023" name="Mol. Phylogenet. Evol.">
        <title>Genome-scale phylogeny and comparative genomics of the fungal order Sordariales.</title>
        <authorList>
            <person name="Hensen N."/>
            <person name="Bonometti L."/>
            <person name="Westerberg I."/>
            <person name="Brannstrom I.O."/>
            <person name="Guillou S."/>
            <person name="Cros-Aarteil S."/>
            <person name="Calhoun S."/>
            <person name="Haridas S."/>
            <person name="Kuo A."/>
            <person name="Mondo S."/>
            <person name="Pangilinan J."/>
            <person name="Riley R."/>
            <person name="LaButti K."/>
            <person name="Andreopoulos B."/>
            <person name="Lipzen A."/>
            <person name="Chen C."/>
            <person name="Yan M."/>
            <person name="Daum C."/>
            <person name="Ng V."/>
            <person name="Clum A."/>
            <person name="Steindorff A."/>
            <person name="Ohm R.A."/>
            <person name="Martin F."/>
            <person name="Silar P."/>
            <person name="Natvig D.O."/>
            <person name="Lalanne C."/>
            <person name="Gautier V."/>
            <person name="Ament-Velasquez S.L."/>
            <person name="Kruys A."/>
            <person name="Hutchinson M.I."/>
            <person name="Powell A.J."/>
            <person name="Barry K."/>
            <person name="Miller A.N."/>
            <person name="Grigoriev I.V."/>
            <person name="Debuchy R."/>
            <person name="Gladieux P."/>
            <person name="Hiltunen Thoren M."/>
            <person name="Johannesson H."/>
        </authorList>
    </citation>
    <scope>NUCLEOTIDE SEQUENCE</scope>
    <source>
        <strain evidence="1">CBS 532.94</strain>
    </source>
</reference>
<dbReference type="Proteomes" id="UP001303760">
    <property type="component" value="Unassembled WGS sequence"/>
</dbReference>
<evidence type="ECO:0000313" key="2">
    <source>
        <dbReference type="Proteomes" id="UP001303760"/>
    </source>
</evidence>